<keyword evidence="2" id="KW-1185">Reference proteome</keyword>
<comment type="caution">
    <text evidence="1">The sequence shown here is derived from an EMBL/GenBank/DDBJ whole genome shotgun (WGS) entry which is preliminary data.</text>
</comment>
<reference evidence="1 2" key="1">
    <citation type="journal article" date="2024" name="G3 (Bethesda)">
        <title>Genome assembly of Hibiscus sabdariffa L. provides insights into metabolisms of medicinal natural products.</title>
        <authorList>
            <person name="Kim T."/>
        </authorList>
    </citation>
    <scope>NUCLEOTIDE SEQUENCE [LARGE SCALE GENOMIC DNA]</scope>
    <source>
        <strain evidence="1">TK-2024</strain>
        <tissue evidence="1">Old leaves</tissue>
    </source>
</reference>
<accession>A0ABR2RYZ8</accession>
<evidence type="ECO:0000313" key="2">
    <source>
        <dbReference type="Proteomes" id="UP001396334"/>
    </source>
</evidence>
<evidence type="ECO:0000313" key="1">
    <source>
        <dbReference type="EMBL" id="KAK9018210.1"/>
    </source>
</evidence>
<name>A0ABR2RYZ8_9ROSI</name>
<proteinExistence type="predicted"/>
<gene>
    <name evidence="1" type="ORF">V6N11_001189</name>
</gene>
<protein>
    <submittedName>
        <fullName evidence="1">Uncharacterized protein</fullName>
    </submittedName>
</protein>
<organism evidence="1 2">
    <name type="scientific">Hibiscus sabdariffa</name>
    <name type="common">roselle</name>
    <dbReference type="NCBI Taxonomy" id="183260"/>
    <lineage>
        <taxon>Eukaryota</taxon>
        <taxon>Viridiplantae</taxon>
        <taxon>Streptophyta</taxon>
        <taxon>Embryophyta</taxon>
        <taxon>Tracheophyta</taxon>
        <taxon>Spermatophyta</taxon>
        <taxon>Magnoliopsida</taxon>
        <taxon>eudicotyledons</taxon>
        <taxon>Gunneridae</taxon>
        <taxon>Pentapetalae</taxon>
        <taxon>rosids</taxon>
        <taxon>malvids</taxon>
        <taxon>Malvales</taxon>
        <taxon>Malvaceae</taxon>
        <taxon>Malvoideae</taxon>
        <taxon>Hibiscus</taxon>
    </lineage>
</organism>
<dbReference type="EMBL" id="JBBPBN010000019">
    <property type="protein sequence ID" value="KAK9018210.1"/>
    <property type="molecule type" value="Genomic_DNA"/>
</dbReference>
<sequence length="231" mass="25906">MLKTFNEMHPPRPDRYGVVVAAAIRKQAEKPSKRTKVGIPFSLSMRSTRLNLYTDRYKKAKCIQGLDLGFIHLETQYVLCSFPCFLRPLIPLSRSQISREPGHLSLSLMTRSPRPTKAGSSGFSSSVSERNVKVERFSERKESVESVHTYTPNGPLEKPYVENAFLVSLSFGSFSLELSLDSRRKVSDSPFIPFSLSLSSSYDGCGGSYDTMVISLHSLSNISRLPFTEHE</sequence>
<dbReference type="Proteomes" id="UP001396334">
    <property type="component" value="Unassembled WGS sequence"/>
</dbReference>